<dbReference type="GO" id="GO:0003755">
    <property type="term" value="F:peptidyl-prolyl cis-trans isomerase activity"/>
    <property type="evidence" value="ECO:0007669"/>
    <property type="project" value="UniProtKB-KW"/>
</dbReference>
<evidence type="ECO:0000256" key="1">
    <source>
        <dbReference type="ARBA" id="ARBA00022729"/>
    </source>
</evidence>
<dbReference type="Gene3D" id="3.10.50.40">
    <property type="match status" value="2"/>
</dbReference>
<keyword evidence="2" id="KW-0677">Repeat</keyword>
<keyword evidence="5" id="KW-0143">Chaperone</keyword>
<dbReference type="PANTHER" id="PTHR47637:SF1">
    <property type="entry name" value="CHAPERONE SURA"/>
    <property type="match status" value="1"/>
</dbReference>
<evidence type="ECO:0000256" key="6">
    <source>
        <dbReference type="ARBA" id="ARBA00023235"/>
    </source>
</evidence>
<dbReference type="GO" id="GO:0042277">
    <property type="term" value="F:peptide binding"/>
    <property type="evidence" value="ECO:0007669"/>
    <property type="project" value="InterPro"/>
</dbReference>
<feature type="domain" description="PpiC" evidence="7">
    <location>
        <begin position="281"/>
        <end position="380"/>
    </location>
</feature>
<dbReference type="HAMAP" id="MF_01183">
    <property type="entry name" value="Chaperone_SurA"/>
    <property type="match status" value="1"/>
</dbReference>
<dbReference type="GO" id="GO:0051082">
    <property type="term" value="F:unfolded protein binding"/>
    <property type="evidence" value="ECO:0007669"/>
    <property type="project" value="InterPro"/>
</dbReference>
<evidence type="ECO:0000313" key="8">
    <source>
        <dbReference type="EMBL" id="VAW38603.1"/>
    </source>
</evidence>
<dbReference type="PROSITE" id="PS01096">
    <property type="entry name" value="PPIC_PPIASE_1"/>
    <property type="match status" value="1"/>
</dbReference>
<dbReference type="GO" id="GO:0006457">
    <property type="term" value="P:protein folding"/>
    <property type="evidence" value="ECO:0007669"/>
    <property type="project" value="InterPro"/>
</dbReference>
<keyword evidence="6 8" id="KW-0413">Isomerase</keyword>
<dbReference type="EMBL" id="UOEW01000210">
    <property type="protein sequence ID" value="VAW38603.1"/>
    <property type="molecule type" value="Genomic_DNA"/>
</dbReference>
<sequence>MKKLLILSLLFLQGINNNMNVVAQEQLLDEIVAIVEEGVILRSELDRSVNNIIQQFKVNGTQLPPKSILDKQVLERLIVQELQIQQADQAGVRISEADVDTALSQVASQNKLTLQQMQMAIENDGMSFAEFRTDMRKELKAEKIRNGLANQNVKVSENEIDLFLADNQFSQTEVRLGHILIPINSDADTKTVNAAKAKMEGIYNSLEQGDDFANLAILYSAGQKATEGGDLGWRANNELPTLFSDQIKSMKIGEYTHPIRSASGFHIIKLSDTREQTKKMITQYNARHIMIMNTELVTPAQGMRIINELHNRIQQGEDFAKLAEEKSDDVNSAALGGDLGWFQINEFGQRFGDVLKELEDSDMSSPFQTQAGWHIVQRLGKRENDVTDNIKRDKARQAIRARKMSEEVESWVREIRGEAFVDIRI</sequence>
<dbReference type="EC" id="5.2.1.8" evidence="8"/>
<dbReference type="Pfam" id="PF00639">
    <property type="entry name" value="Rotamase"/>
    <property type="match status" value="2"/>
</dbReference>
<organism evidence="8">
    <name type="scientific">hydrothermal vent metagenome</name>
    <dbReference type="NCBI Taxonomy" id="652676"/>
    <lineage>
        <taxon>unclassified sequences</taxon>
        <taxon>metagenomes</taxon>
        <taxon>ecological metagenomes</taxon>
    </lineage>
</organism>
<dbReference type="InterPro" id="IPR000297">
    <property type="entry name" value="PPIase_PpiC"/>
</dbReference>
<dbReference type="Pfam" id="PF09312">
    <property type="entry name" value="SurA_N"/>
    <property type="match status" value="1"/>
</dbReference>
<dbReference type="InterPro" id="IPR050280">
    <property type="entry name" value="OMP_Chaperone_SurA"/>
</dbReference>
<evidence type="ECO:0000256" key="5">
    <source>
        <dbReference type="ARBA" id="ARBA00023186"/>
    </source>
</evidence>
<dbReference type="InterPro" id="IPR023034">
    <property type="entry name" value="PPIase_SurA"/>
</dbReference>
<protein>
    <submittedName>
        <fullName evidence="8">Periplasmic chaperone and peptidyl-prolyl cis-trans isomerase of outer membrane proteins SurA</fullName>
        <ecNumber evidence="8">5.2.1.8</ecNumber>
    </submittedName>
</protein>
<dbReference type="InterPro" id="IPR027304">
    <property type="entry name" value="Trigger_fact/SurA_dom_sf"/>
</dbReference>
<dbReference type="InterPro" id="IPR046357">
    <property type="entry name" value="PPIase_dom_sf"/>
</dbReference>
<dbReference type="SUPFAM" id="SSF54534">
    <property type="entry name" value="FKBP-like"/>
    <property type="match status" value="2"/>
</dbReference>
<gene>
    <name evidence="8" type="ORF">MNBD_GAMMA01-145</name>
</gene>
<dbReference type="InterPro" id="IPR015391">
    <property type="entry name" value="SurA_N"/>
</dbReference>
<feature type="domain" description="PpiC" evidence="7">
    <location>
        <begin position="171"/>
        <end position="272"/>
    </location>
</feature>
<keyword evidence="1" id="KW-0732">Signal</keyword>
<dbReference type="GO" id="GO:0050821">
    <property type="term" value="P:protein stabilization"/>
    <property type="evidence" value="ECO:0007669"/>
    <property type="project" value="InterPro"/>
</dbReference>
<dbReference type="InterPro" id="IPR023058">
    <property type="entry name" value="PPIase_PpiC_CS"/>
</dbReference>
<keyword evidence="3" id="KW-0574">Periplasm</keyword>
<dbReference type="Gene3D" id="1.10.4030.10">
    <property type="entry name" value="Porin chaperone SurA, peptide-binding domain"/>
    <property type="match status" value="1"/>
</dbReference>
<dbReference type="GO" id="GO:0030288">
    <property type="term" value="C:outer membrane-bounded periplasmic space"/>
    <property type="evidence" value="ECO:0007669"/>
    <property type="project" value="InterPro"/>
</dbReference>
<evidence type="ECO:0000256" key="2">
    <source>
        <dbReference type="ARBA" id="ARBA00022737"/>
    </source>
</evidence>
<evidence type="ECO:0000256" key="4">
    <source>
        <dbReference type="ARBA" id="ARBA00023110"/>
    </source>
</evidence>
<reference evidence="8" key="1">
    <citation type="submission" date="2018-06" db="EMBL/GenBank/DDBJ databases">
        <authorList>
            <person name="Zhirakovskaya E."/>
        </authorList>
    </citation>
    <scope>NUCLEOTIDE SEQUENCE</scope>
</reference>
<proteinExistence type="inferred from homology"/>
<dbReference type="PANTHER" id="PTHR47637">
    <property type="entry name" value="CHAPERONE SURA"/>
    <property type="match status" value="1"/>
</dbReference>
<evidence type="ECO:0000256" key="3">
    <source>
        <dbReference type="ARBA" id="ARBA00022764"/>
    </source>
</evidence>
<evidence type="ECO:0000259" key="7">
    <source>
        <dbReference type="PROSITE" id="PS50198"/>
    </source>
</evidence>
<keyword evidence="4" id="KW-0697">Rotamase</keyword>
<dbReference type="SUPFAM" id="SSF109998">
    <property type="entry name" value="Triger factor/SurA peptide-binding domain-like"/>
    <property type="match status" value="1"/>
</dbReference>
<dbReference type="PROSITE" id="PS50198">
    <property type="entry name" value="PPIC_PPIASE_2"/>
    <property type="match status" value="2"/>
</dbReference>
<dbReference type="GO" id="GO:0043165">
    <property type="term" value="P:Gram-negative-bacterium-type cell outer membrane assembly"/>
    <property type="evidence" value="ECO:0007669"/>
    <property type="project" value="InterPro"/>
</dbReference>
<dbReference type="AlphaFoldDB" id="A0A3B0VE47"/>
<accession>A0A3B0VE47</accession>
<name>A0A3B0VE47_9ZZZZ</name>